<dbReference type="InterPro" id="IPR044791">
    <property type="entry name" value="Beta-glucanase/XTH"/>
</dbReference>
<evidence type="ECO:0000313" key="13">
    <source>
        <dbReference type="Proteomes" id="UP001497480"/>
    </source>
</evidence>
<keyword evidence="4 10" id="KW-0808">Transferase</keyword>
<dbReference type="GO" id="GO:0016762">
    <property type="term" value="F:xyloglucan:xyloglucosyl transferase activity"/>
    <property type="evidence" value="ECO:0007669"/>
    <property type="project" value="UniProtKB-EC"/>
</dbReference>
<dbReference type="InterPro" id="IPR000757">
    <property type="entry name" value="Beta-glucanase-like"/>
</dbReference>
<keyword evidence="1 10" id="KW-0134">Cell wall</keyword>
<keyword evidence="13" id="KW-1185">Reference proteome</keyword>
<evidence type="ECO:0000259" key="11">
    <source>
        <dbReference type="PROSITE" id="PS51762"/>
    </source>
</evidence>
<name>A0AAV1W0L7_LUPLU</name>
<dbReference type="Pfam" id="PF06955">
    <property type="entry name" value="XET_C"/>
    <property type="match status" value="1"/>
</dbReference>
<dbReference type="GO" id="GO:0042546">
    <property type="term" value="P:cell wall biogenesis"/>
    <property type="evidence" value="ECO:0007669"/>
    <property type="project" value="InterPro"/>
</dbReference>
<dbReference type="AlphaFoldDB" id="A0AAV1W0L7"/>
<dbReference type="GO" id="GO:0004553">
    <property type="term" value="F:hydrolase activity, hydrolyzing O-glycosyl compounds"/>
    <property type="evidence" value="ECO:0007669"/>
    <property type="project" value="InterPro"/>
</dbReference>
<dbReference type="InterPro" id="IPR013320">
    <property type="entry name" value="ConA-like_dom_sf"/>
</dbReference>
<evidence type="ECO:0000256" key="6">
    <source>
        <dbReference type="ARBA" id="ARBA00023157"/>
    </source>
</evidence>
<keyword evidence="8 10" id="KW-0326">Glycosidase</keyword>
<dbReference type="InterPro" id="IPR016455">
    <property type="entry name" value="XTH"/>
</dbReference>
<comment type="similarity">
    <text evidence="10">Belongs to the glycosyl hydrolase 16 family.</text>
</comment>
<dbReference type="PIRSF" id="PIRSF005604">
    <property type="entry name" value="XET"/>
    <property type="match status" value="1"/>
</dbReference>
<evidence type="ECO:0000256" key="2">
    <source>
        <dbReference type="ARBA" id="ARBA00022523"/>
    </source>
</evidence>
<organism evidence="12 13">
    <name type="scientific">Lupinus luteus</name>
    <name type="common">European yellow lupine</name>
    <dbReference type="NCBI Taxonomy" id="3873"/>
    <lineage>
        <taxon>Eukaryota</taxon>
        <taxon>Viridiplantae</taxon>
        <taxon>Streptophyta</taxon>
        <taxon>Embryophyta</taxon>
        <taxon>Tracheophyta</taxon>
        <taxon>Spermatophyta</taxon>
        <taxon>Magnoliopsida</taxon>
        <taxon>eudicotyledons</taxon>
        <taxon>Gunneridae</taxon>
        <taxon>Pentapetalae</taxon>
        <taxon>rosids</taxon>
        <taxon>fabids</taxon>
        <taxon>Fabales</taxon>
        <taxon>Fabaceae</taxon>
        <taxon>Papilionoideae</taxon>
        <taxon>50 kb inversion clade</taxon>
        <taxon>genistoids sensu lato</taxon>
        <taxon>core genistoids</taxon>
        <taxon>Genisteae</taxon>
        <taxon>Lupinus</taxon>
    </lineage>
</organism>
<proteinExistence type="inferred from homology"/>
<comment type="function">
    <text evidence="10">Catalyzes xyloglucan endohydrolysis (XEH) and/or endotransglycosylation (XET). Cleaves and religates xyloglucan polymers, an essential constituent of the primary cell wall, and thereby participates in cell wall construction of growing tissues.</text>
</comment>
<keyword evidence="2 10" id="KW-0052">Apoplast</keyword>
<dbReference type="InterPro" id="IPR010713">
    <property type="entry name" value="XET_C"/>
</dbReference>
<dbReference type="EC" id="2.4.1.207" evidence="10"/>
<comment type="PTM">
    <text evidence="10">Contains at least one intrachain disulfide bond essential for its enzymatic activity.</text>
</comment>
<dbReference type="GO" id="GO:0048046">
    <property type="term" value="C:apoplast"/>
    <property type="evidence" value="ECO:0007669"/>
    <property type="project" value="UniProtKB-SubCell"/>
</dbReference>
<evidence type="ECO:0000313" key="12">
    <source>
        <dbReference type="EMBL" id="CAL0302781.1"/>
    </source>
</evidence>
<dbReference type="EMBL" id="CAXHTB010000003">
    <property type="protein sequence ID" value="CAL0302781.1"/>
    <property type="molecule type" value="Genomic_DNA"/>
</dbReference>
<dbReference type="PROSITE" id="PS51762">
    <property type="entry name" value="GH16_2"/>
    <property type="match status" value="1"/>
</dbReference>
<dbReference type="PANTHER" id="PTHR31062">
    <property type="entry name" value="XYLOGLUCAN ENDOTRANSGLUCOSYLASE/HYDROLASE PROTEIN 8-RELATED"/>
    <property type="match status" value="1"/>
</dbReference>
<feature type="active site" description="Proton donor" evidence="9">
    <location>
        <position position="97"/>
    </location>
</feature>
<keyword evidence="6" id="KW-1015">Disulfide bond</keyword>
<protein>
    <recommendedName>
        <fullName evidence="10">Xyloglucan endotransglucosylase/hydrolase</fullName>
        <ecNumber evidence="10">2.4.1.207</ecNumber>
    </recommendedName>
</protein>
<dbReference type="Gene3D" id="2.60.120.200">
    <property type="match status" value="1"/>
</dbReference>
<evidence type="ECO:0000256" key="7">
    <source>
        <dbReference type="ARBA" id="ARBA00023211"/>
    </source>
</evidence>
<evidence type="ECO:0000256" key="5">
    <source>
        <dbReference type="ARBA" id="ARBA00022801"/>
    </source>
</evidence>
<evidence type="ECO:0000256" key="8">
    <source>
        <dbReference type="ARBA" id="ARBA00023295"/>
    </source>
</evidence>
<dbReference type="SUPFAM" id="SSF49899">
    <property type="entry name" value="Concanavalin A-like lectins/glucanases"/>
    <property type="match status" value="1"/>
</dbReference>
<sequence>MICGSKAFDVRFQQNYKVTWGNHHHVFFVDHGREVQLSIDKTSGAGFQSKLDYASGFFQMRIKIPNKDCRGIVTAFYLSSKAYDEHLGRNHDEIDFEFLGNNGEPYTLQTNIFARDEGGREQRIHLWFDPTINFHTYGILWNQHQIVFYVDDTPIRVFKNKSNIGVNYPSQQMHITCSIWNGEPWASNVKRINWRQAPFMAQFQGFNIHGCQYYNKPNKAACYSPHLWWNHNRFWELNLQQQRAYEDVRKKYLFYDYCSDRGMLHKECKIK</sequence>
<reference evidence="12 13" key="1">
    <citation type="submission" date="2024-03" db="EMBL/GenBank/DDBJ databases">
        <authorList>
            <person name="Martinez-Hernandez J."/>
        </authorList>
    </citation>
    <scope>NUCLEOTIDE SEQUENCE [LARGE SCALE GENOMIC DNA]</scope>
</reference>
<evidence type="ECO:0000256" key="3">
    <source>
        <dbReference type="ARBA" id="ARBA00022525"/>
    </source>
</evidence>
<feature type="domain" description="GH16" evidence="11">
    <location>
        <begin position="6"/>
        <end position="203"/>
    </location>
</feature>
<keyword evidence="7" id="KW-0464">Manganese</keyword>
<evidence type="ECO:0000256" key="9">
    <source>
        <dbReference type="PIRSR" id="PIRSR005604-1"/>
    </source>
</evidence>
<keyword evidence="5 10" id="KW-0378">Hydrolase</keyword>
<comment type="subcellular location">
    <subcellularLocation>
        <location evidence="10">Secreted</location>
        <location evidence="10">Cell wall</location>
    </subcellularLocation>
    <subcellularLocation>
        <location evidence="10">Secreted</location>
        <location evidence="10">Extracellular space</location>
        <location evidence="10">Apoplast</location>
    </subcellularLocation>
</comment>
<dbReference type="Proteomes" id="UP001497480">
    <property type="component" value="Unassembled WGS sequence"/>
</dbReference>
<dbReference type="GO" id="GO:0071555">
    <property type="term" value="P:cell wall organization"/>
    <property type="evidence" value="ECO:0007669"/>
    <property type="project" value="UniProtKB-KW"/>
</dbReference>
<comment type="caution">
    <text evidence="12">The sequence shown here is derived from an EMBL/GenBank/DDBJ whole genome shotgun (WGS) entry which is preliminary data.</text>
</comment>
<gene>
    <name evidence="12" type="ORF">LLUT_LOCUS3841</name>
</gene>
<feature type="active site" description="Nucleophile" evidence="9">
    <location>
        <position position="93"/>
    </location>
</feature>
<keyword evidence="3 10" id="KW-0964">Secreted</keyword>
<evidence type="ECO:0000256" key="4">
    <source>
        <dbReference type="ARBA" id="ARBA00022679"/>
    </source>
</evidence>
<dbReference type="GO" id="GO:0010411">
    <property type="term" value="P:xyloglucan metabolic process"/>
    <property type="evidence" value="ECO:0007669"/>
    <property type="project" value="InterPro"/>
</dbReference>
<keyword evidence="10" id="KW-0961">Cell wall biogenesis/degradation</keyword>
<evidence type="ECO:0000256" key="10">
    <source>
        <dbReference type="RuleBase" id="RU361120"/>
    </source>
</evidence>
<dbReference type="Pfam" id="PF00722">
    <property type="entry name" value="Glyco_hydro_16"/>
    <property type="match status" value="1"/>
</dbReference>
<evidence type="ECO:0000256" key="1">
    <source>
        <dbReference type="ARBA" id="ARBA00022512"/>
    </source>
</evidence>
<accession>A0AAV1W0L7</accession>